<protein>
    <submittedName>
        <fullName evidence="1">Uncharacterized protein</fullName>
    </submittedName>
</protein>
<proteinExistence type="predicted"/>
<dbReference type="AlphaFoldDB" id="A0A9P8CEN9"/>
<keyword evidence="2" id="KW-1185">Reference proteome</keyword>
<name>A0A9P8CEN9_9HELO</name>
<organism evidence="1 2">
    <name type="scientific">Calycina marina</name>
    <dbReference type="NCBI Taxonomy" id="1763456"/>
    <lineage>
        <taxon>Eukaryota</taxon>
        <taxon>Fungi</taxon>
        <taxon>Dikarya</taxon>
        <taxon>Ascomycota</taxon>
        <taxon>Pezizomycotina</taxon>
        <taxon>Leotiomycetes</taxon>
        <taxon>Helotiales</taxon>
        <taxon>Pezizellaceae</taxon>
        <taxon>Calycina</taxon>
    </lineage>
</organism>
<gene>
    <name evidence="1" type="ORF">BJ878DRAFT_97045</name>
</gene>
<dbReference type="EMBL" id="MU253940">
    <property type="protein sequence ID" value="KAG9243957.1"/>
    <property type="molecule type" value="Genomic_DNA"/>
</dbReference>
<dbReference type="Proteomes" id="UP000887226">
    <property type="component" value="Unassembled WGS sequence"/>
</dbReference>
<reference evidence="1" key="1">
    <citation type="journal article" date="2021" name="IMA Fungus">
        <title>Genomic characterization of three marine fungi, including Emericellopsis atlantica sp. nov. with signatures of a generalist lifestyle and marine biomass degradation.</title>
        <authorList>
            <person name="Hagestad O.C."/>
            <person name="Hou L."/>
            <person name="Andersen J.H."/>
            <person name="Hansen E.H."/>
            <person name="Altermark B."/>
            <person name="Li C."/>
            <person name="Kuhnert E."/>
            <person name="Cox R.J."/>
            <person name="Crous P.W."/>
            <person name="Spatafora J.W."/>
            <person name="Lail K."/>
            <person name="Amirebrahimi M."/>
            <person name="Lipzen A."/>
            <person name="Pangilinan J."/>
            <person name="Andreopoulos W."/>
            <person name="Hayes R.D."/>
            <person name="Ng V."/>
            <person name="Grigoriev I.V."/>
            <person name="Jackson S.A."/>
            <person name="Sutton T.D.S."/>
            <person name="Dobson A.D.W."/>
            <person name="Rama T."/>
        </authorList>
    </citation>
    <scope>NUCLEOTIDE SEQUENCE</scope>
    <source>
        <strain evidence="1">TRa3180A</strain>
    </source>
</reference>
<sequence>MMQQVEIQPFLLMTSCLAQLWNVMISSALSFGAMFVGIDFRPAVSGCIALDFKVWDSGFKDFRRFCPTFRCLRFV</sequence>
<evidence type="ECO:0000313" key="2">
    <source>
        <dbReference type="Proteomes" id="UP000887226"/>
    </source>
</evidence>
<accession>A0A9P8CEN9</accession>
<evidence type="ECO:0000313" key="1">
    <source>
        <dbReference type="EMBL" id="KAG9243957.1"/>
    </source>
</evidence>
<comment type="caution">
    <text evidence="1">The sequence shown here is derived from an EMBL/GenBank/DDBJ whole genome shotgun (WGS) entry which is preliminary data.</text>
</comment>